<dbReference type="Proteomes" id="UP000044625">
    <property type="component" value="Unassembled WGS sequence"/>
</dbReference>
<evidence type="ECO:0000313" key="3">
    <source>
        <dbReference type="Proteomes" id="UP000044625"/>
    </source>
</evidence>
<dbReference type="Proteomes" id="UP000045840">
    <property type="component" value="Unassembled WGS sequence"/>
</dbReference>
<evidence type="ECO:0000313" key="2">
    <source>
        <dbReference type="EMBL" id="CRY69629.1"/>
    </source>
</evidence>
<organism evidence="1 4">
    <name type="scientific">Yersinia pekkanenii</name>
    <dbReference type="NCBI Taxonomy" id="1288385"/>
    <lineage>
        <taxon>Bacteria</taxon>
        <taxon>Pseudomonadati</taxon>
        <taxon>Pseudomonadota</taxon>
        <taxon>Gammaproteobacteria</taxon>
        <taxon>Enterobacterales</taxon>
        <taxon>Yersiniaceae</taxon>
        <taxon>Yersinia</taxon>
    </lineage>
</organism>
<gene>
    <name evidence="1" type="ORF">ERS008529_04903</name>
    <name evidence="2" type="ORF">ERS137968_04781</name>
</gene>
<reference evidence="1" key="3">
    <citation type="submission" date="2015-03" db="EMBL/GenBank/DDBJ databases">
        <authorList>
            <person name="Murphy D."/>
        </authorList>
    </citation>
    <scope>NUCLEOTIDE SEQUENCE [LARGE SCALE GENOMIC DNA]</scope>
    <source>
        <strain evidence="1">A125KOH2</strain>
    </source>
</reference>
<protein>
    <submittedName>
        <fullName evidence="1">Uncharacterized protein</fullName>
    </submittedName>
</protein>
<keyword evidence="3" id="KW-1185">Reference proteome</keyword>
<accession>A0A0T9RRR2</accession>
<proteinExistence type="predicted"/>
<evidence type="ECO:0000313" key="4">
    <source>
        <dbReference type="Proteomes" id="UP000045840"/>
    </source>
</evidence>
<reference evidence="4" key="2">
    <citation type="submission" date="2015-03" db="EMBL/GenBank/DDBJ databases">
        <authorList>
            <consortium name="Pathogen Informatics"/>
        </authorList>
    </citation>
    <scope>NUCLEOTIDE SEQUENCE [LARGE SCALE GENOMIC DNA]</scope>
    <source>
        <strain evidence="4">A125KOH2</strain>
    </source>
</reference>
<name>A0A0T9RRR2_9GAMM</name>
<dbReference type="EMBL" id="CQAZ01000165">
    <property type="protein sequence ID" value="CNI80113.1"/>
    <property type="molecule type" value="Genomic_DNA"/>
</dbReference>
<evidence type="ECO:0000313" key="1">
    <source>
        <dbReference type="EMBL" id="CNI80113.1"/>
    </source>
</evidence>
<dbReference type="RefSeq" id="WP_049615629.1">
    <property type="nucleotide sequence ID" value="NZ_CAWMMU010000076.1"/>
</dbReference>
<sequence>MRDRNTMRKDGELTPVPIAAATEIFGGHIVCANAAGFAVLGAATAALTTLGVADGYSDNRAGVAGDADVLVRRGKNWCFANFGGDAVTQARVGKDCYIADSQTVAATSDTNARPLAGKVMAVDSDGVWVLI</sequence>
<reference evidence="2 3" key="1">
    <citation type="submission" date="2015-03" db="EMBL/GenBank/DDBJ databases">
        <authorList>
            <consortium name="Pathogen Informatics"/>
            <person name="Murphy D."/>
        </authorList>
    </citation>
    <scope>NUCLEOTIDE SEQUENCE [LARGE SCALE GENOMIC DNA]</scope>
    <source>
        <strain evidence="3">type strain: CIP110230</strain>
        <strain evidence="2">Type strain: CIP110230</strain>
    </source>
</reference>
<dbReference type="STRING" id="1288385.ERS137968_04781"/>
<dbReference type="EMBL" id="CWJL01000076">
    <property type="protein sequence ID" value="CRY69629.1"/>
    <property type="molecule type" value="Genomic_DNA"/>
</dbReference>
<dbReference type="AlphaFoldDB" id="A0A0T9RRR2"/>